<dbReference type="OrthoDB" id="8775938at2"/>
<evidence type="ECO:0000313" key="1">
    <source>
        <dbReference type="EMBL" id="OFA07245.1"/>
    </source>
</evidence>
<proteinExistence type="predicted"/>
<name>A0A1E7X487_9BURK</name>
<dbReference type="AlphaFoldDB" id="A0A1E7X487"/>
<sequence length="320" mass="36845">MNDHVDAFRASLAQEAEHVFDYTLQLMEQDIADGWRSYYAREIWLQENLPPPLINAAGRQVMVQRLRATILGSATASPDGEHEHTDPGYRNYLDIGVLDIEADGAPHIVLDHTANTVATDVMEHQQRHFRYQVWANERNWHVETWGPATHTPMPVSVRRPREAPVRLAGVALENDGVYWRALHHVEWSMYREVFDYLAMCRPQCCMDLMSAIAPEFRYSAVLGSTRRLVFVQQGEDALAWALLCDREPPHDHFGAPQLVLVNRRQPGELQDADILFRNVIGKQFRHSTYCTRDLEVAILFHVGRSRRLMAFYAPFLERCA</sequence>
<evidence type="ECO:0000313" key="2">
    <source>
        <dbReference type="Proteomes" id="UP000175989"/>
    </source>
</evidence>
<organism evidence="1 2">
    <name type="scientific">Duganella phyllosphaerae</name>
    <dbReference type="NCBI Taxonomy" id="762836"/>
    <lineage>
        <taxon>Bacteria</taxon>
        <taxon>Pseudomonadati</taxon>
        <taxon>Pseudomonadota</taxon>
        <taxon>Betaproteobacteria</taxon>
        <taxon>Burkholderiales</taxon>
        <taxon>Oxalobacteraceae</taxon>
        <taxon>Telluria group</taxon>
        <taxon>Duganella</taxon>
    </lineage>
</organism>
<accession>A0A1E7X487</accession>
<reference evidence="2" key="1">
    <citation type="journal article" date="2016" name="Front. Microbiol.">
        <title>Molecular Keys to the Janthinobacterium and Duganella spp. Interaction with the Plant Pathogen Fusarium graminearum.</title>
        <authorList>
            <person name="Haack F.S."/>
            <person name="Poehlein A."/>
            <person name="Kroger C."/>
            <person name="Voigt C.A."/>
            <person name="Piepenbring M."/>
            <person name="Bode H.B."/>
            <person name="Daniel R."/>
            <person name="Schafer W."/>
            <person name="Streit W.R."/>
        </authorList>
    </citation>
    <scope>NUCLEOTIDE SEQUENCE [LARGE SCALE GENOMIC DNA]</scope>
    <source>
        <strain evidence="2">T54</strain>
    </source>
</reference>
<comment type="caution">
    <text evidence="1">The sequence shown here is derived from an EMBL/GenBank/DDBJ whole genome shotgun (WGS) entry which is preliminary data.</text>
</comment>
<dbReference type="Proteomes" id="UP000175989">
    <property type="component" value="Unassembled WGS sequence"/>
</dbReference>
<dbReference type="EMBL" id="LROM01000062">
    <property type="protein sequence ID" value="OFA07245.1"/>
    <property type="molecule type" value="Genomic_DNA"/>
</dbReference>
<gene>
    <name evidence="1" type="ORF">DUPY_13530</name>
</gene>
<dbReference type="RefSeq" id="WP_141749447.1">
    <property type="nucleotide sequence ID" value="NZ_LROM01000062.1"/>
</dbReference>
<keyword evidence="2" id="KW-1185">Reference proteome</keyword>
<protein>
    <submittedName>
        <fullName evidence="1">Uncharacterized protein</fullName>
    </submittedName>
</protein>